<dbReference type="InterPro" id="IPR036097">
    <property type="entry name" value="HisK_dim/P_sf"/>
</dbReference>
<dbReference type="InterPro" id="IPR003594">
    <property type="entry name" value="HATPase_dom"/>
</dbReference>
<dbReference type="Gene3D" id="3.30.565.10">
    <property type="entry name" value="Histidine kinase-like ATPase, C-terminal domain"/>
    <property type="match status" value="1"/>
</dbReference>
<dbReference type="AlphaFoldDB" id="A0A445MZD2"/>
<dbReference type="PANTHER" id="PTHR43547">
    <property type="entry name" value="TWO-COMPONENT HISTIDINE KINASE"/>
    <property type="match status" value="1"/>
</dbReference>
<dbReference type="InterPro" id="IPR001789">
    <property type="entry name" value="Sig_transdc_resp-reg_receiver"/>
</dbReference>
<proteinExistence type="predicted"/>
<reference evidence="7" key="1">
    <citation type="submission" date="2018-01" db="EMBL/GenBank/DDBJ databases">
        <authorList>
            <person name="Regsiter A."/>
            <person name="William W."/>
        </authorList>
    </citation>
    <scope>NUCLEOTIDE SEQUENCE</scope>
    <source>
        <strain evidence="7">TRIP AH-1</strain>
    </source>
</reference>
<name>A0A445MZD2_9BACT</name>
<dbReference type="InterPro" id="IPR003661">
    <property type="entry name" value="HisK_dim/P_dom"/>
</dbReference>
<dbReference type="EC" id="2.7.13.3" evidence="2"/>
<evidence type="ECO:0000256" key="3">
    <source>
        <dbReference type="ARBA" id="ARBA00022553"/>
    </source>
</evidence>
<dbReference type="Pfam" id="PF00512">
    <property type="entry name" value="HisKA"/>
    <property type="match status" value="1"/>
</dbReference>
<comment type="catalytic activity">
    <reaction evidence="1">
        <text>ATP + protein L-histidine = ADP + protein N-phospho-L-histidine.</text>
        <dbReference type="EC" id="2.7.13.3"/>
    </reaction>
</comment>
<dbReference type="GO" id="GO:0000155">
    <property type="term" value="F:phosphorelay sensor kinase activity"/>
    <property type="evidence" value="ECO:0007669"/>
    <property type="project" value="InterPro"/>
</dbReference>
<evidence type="ECO:0000256" key="4">
    <source>
        <dbReference type="PROSITE-ProRule" id="PRU00169"/>
    </source>
</evidence>
<evidence type="ECO:0000256" key="1">
    <source>
        <dbReference type="ARBA" id="ARBA00000085"/>
    </source>
</evidence>
<dbReference type="InterPro" id="IPR036890">
    <property type="entry name" value="HATPase_C_sf"/>
</dbReference>
<dbReference type="InterPro" id="IPR011006">
    <property type="entry name" value="CheY-like_superfamily"/>
</dbReference>
<feature type="domain" description="Histidine kinase" evidence="5">
    <location>
        <begin position="147"/>
        <end position="364"/>
    </location>
</feature>
<dbReference type="PROSITE" id="PS50109">
    <property type="entry name" value="HIS_KIN"/>
    <property type="match status" value="1"/>
</dbReference>
<evidence type="ECO:0000256" key="2">
    <source>
        <dbReference type="ARBA" id="ARBA00012438"/>
    </source>
</evidence>
<protein>
    <recommendedName>
        <fullName evidence="2">histidine kinase</fullName>
        <ecNumber evidence="2">2.7.13.3</ecNumber>
    </recommendedName>
</protein>
<gene>
    <name evidence="7" type="ORF">PITCH_A350045</name>
</gene>
<keyword evidence="7" id="KW-0418">Kinase</keyword>
<dbReference type="Gene3D" id="3.40.50.2300">
    <property type="match status" value="1"/>
</dbReference>
<dbReference type="CDD" id="cd00082">
    <property type="entry name" value="HisKA"/>
    <property type="match status" value="1"/>
</dbReference>
<dbReference type="SMART" id="SM00448">
    <property type="entry name" value="REC"/>
    <property type="match status" value="1"/>
</dbReference>
<feature type="domain" description="Response regulatory" evidence="6">
    <location>
        <begin position="3"/>
        <end position="119"/>
    </location>
</feature>
<dbReference type="SUPFAM" id="SSF47384">
    <property type="entry name" value="Homodimeric domain of signal transducing histidine kinase"/>
    <property type="match status" value="1"/>
</dbReference>
<dbReference type="SUPFAM" id="SSF55874">
    <property type="entry name" value="ATPase domain of HSP90 chaperone/DNA topoisomerase II/histidine kinase"/>
    <property type="match status" value="1"/>
</dbReference>
<dbReference type="EMBL" id="OJIN01000176">
    <property type="protein sequence ID" value="SPD74836.1"/>
    <property type="molecule type" value="Genomic_DNA"/>
</dbReference>
<dbReference type="Pfam" id="PF00072">
    <property type="entry name" value="Response_reg"/>
    <property type="match status" value="1"/>
</dbReference>
<keyword evidence="3 4" id="KW-0597">Phosphoprotein</keyword>
<dbReference type="PANTHER" id="PTHR43547:SF2">
    <property type="entry name" value="HYBRID SIGNAL TRANSDUCTION HISTIDINE KINASE C"/>
    <property type="match status" value="1"/>
</dbReference>
<evidence type="ECO:0000259" key="5">
    <source>
        <dbReference type="PROSITE" id="PS50109"/>
    </source>
</evidence>
<dbReference type="InterPro" id="IPR005467">
    <property type="entry name" value="His_kinase_dom"/>
</dbReference>
<organism evidence="7">
    <name type="scientific">uncultured Desulfobacterium sp</name>
    <dbReference type="NCBI Taxonomy" id="201089"/>
    <lineage>
        <taxon>Bacteria</taxon>
        <taxon>Pseudomonadati</taxon>
        <taxon>Thermodesulfobacteriota</taxon>
        <taxon>Desulfobacteria</taxon>
        <taxon>Desulfobacterales</taxon>
        <taxon>Desulfobacteriaceae</taxon>
        <taxon>Desulfobacterium</taxon>
        <taxon>environmental samples</taxon>
    </lineage>
</organism>
<dbReference type="PROSITE" id="PS50110">
    <property type="entry name" value="RESPONSE_REGULATORY"/>
    <property type="match status" value="1"/>
</dbReference>
<feature type="modified residue" description="4-aspartylphosphate" evidence="4">
    <location>
        <position position="53"/>
    </location>
</feature>
<accession>A0A445MZD2</accession>
<dbReference type="Gene3D" id="1.10.287.130">
    <property type="match status" value="1"/>
</dbReference>
<sequence length="374" mass="42619">MAKILIVDDEEEIRKAYGLLVSGMGYEVFMAKDSEEAKSVLLSEKDFDVALIDRVLPGEEDGMAILELLRISQPLCQNVLVSGYPTFDSASEALRLSAFDYLTKPVQKDQLSRVIREAVKEKRRQEEVQDSEKSRKDYEQLKTKQDMLQHDMRSLLLGITGFCNLLVSRTLLDETQMEYMRQIQQCTLQLEAMVNTYLDINNLEKESFHIEKSSFDILEVLRQSRKALRFLADEKNVDISLMFDRKVVAKNDVLYFEGNRMFLQNAINNILKNAIEASPQDQKVEIKITNSENAILIGVHNWGTVPKEIRTKFFEKYSSSGKKGGLGLGTYMADLVVKAHNGQISIETSEQMGTDVLIMLPFPKKQGLNRKGKL</sequence>
<dbReference type="Pfam" id="PF02518">
    <property type="entry name" value="HATPase_c"/>
    <property type="match status" value="1"/>
</dbReference>
<dbReference type="SMART" id="SM00388">
    <property type="entry name" value="HisKA"/>
    <property type="match status" value="1"/>
</dbReference>
<dbReference type="SUPFAM" id="SSF52172">
    <property type="entry name" value="CheY-like"/>
    <property type="match status" value="1"/>
</dbReference>
<dbReference type="SMART" id="SM00387">
    <property type="entry name" value="HATPase_c"/>
    <property type="match status" value="1"/>
</dbReference>
<keyword evidence="7" id="KW-0808">Transferase</keyword>
<evidence type="ECO:0000259" key="6">
    <source>
        <dbReference type="PROSITE" id="PS50110"/>
    </source>
</evidence>
<evidence type="ECO:0000313" key="7">
    <source>
        <dbReference type="EMBL" id="SPD74836.1"/>
    </source>
</evidence>